<accession>A0A023EKU5</accession>
<evidence type="ECO:0000256" key="2">
    <source>
        <dbReference type="ARBA" id="ARBA00012344"/>
    </source>
</evidence>
<sequence length="242" mass="27673">MISEKLGALVNCIFKISIKPNYRLCCKMSSSVHNISNEGIVQPDNETWIFGYGSLVWKADFPYEEKRTGYIKGYIRRFFQNSIDHRGTHENPGRVVTLIHSENPDAKVWGMGYKIAESNKTDVLNHLDHREKNGYERHKVVFYPYPVSETQSNEPKSILLYLATKENPSFAGENDSLEKIANQILGAAGESGRNVEYVFKLADAMRQLYPGEDDDHLFELERILKTHDPNACDSRPQLMKEG</sequence>
<dbReference type="GO" id="GO:0005737">
    <property type="term" value="C:cytoplasm"/>
    <property type="evidence" value="ECO:0007669"/>
    <property type="project" value="TreeGrafter"/>
</dbReference>
<dbReference type="PANTHER" id="PTHR12192:SF2">
    <property type="entry name" value="GLUTATHIONE-SPECIFIC GAMMA-GLUTAMYLCYCLOTRANSFERASE 2"/>
    <property type="match status" value="1"/>
</dbReference>
<dbReference type="SUPFAM" id="SSF110857">
    <property type="entry name" value="Gamma-glutamyl cyclotransferase-like"/>
    <property type="match status" value="1"/>
</dbReference>
<dbReference type="EC" id="4.3.2.7" evidence="2"/>
<protein>
    <recommendedName>
        <fullName evidence="2">glutathione-specific gamma-glutamylcyclotransferase</fullName>
        <ecNumber evidence="2">4.3.2.7</ecNumber>
    </recommendedName>
    <alternativeName>
        <fullName evidence="4">Cation transport regulator-like protein 2</fullName>
    </alternativeName>
</protein>
<dbReference type="CDD" id="cd06661">
    <property type="entry name" value="GGCT_like"/>
    <property type="match status" value="1"/>
</dbReference>
<evidence type="ECO:0000256" key="1">
    <source>
        <dbReference type="ARBA" id="ARBA00009662"/>
    </source>
</evidence>
<dbReference type="Pfam" id="PF04752">
    <property type="entry name" value="ChaC"/>
    <property type="match status" value="1"/>
</dbReference>
<dbReference type="VEuPathDB" id="VectorBase:AALF010109"/>
<dbReference type="VEuPathDB" id="VectorBase:AALFPA_080753"/>
<dbReference type="InterPro" id="IPR036568">
    <property type="entry name" value="GGCT-like_sf"/>
</dbReference>
<evidence type="ECO:0000313" key="7">
    <source>
        <dbReference type="EMBL" id="JAC09818.1"/>
    </source>
</evidence>
<dbReference type="InterPro" id="IPR013024">
    <property type="entry name" value="GGCT-like"/>
</dbReference>
<evidence type="ECO:0000256" key="6">
    <source>
        <dbReference type="ARBA" id="ARBA00048073"/>
    </source>
</evidence>
<keyword evidence="3" id="KW-0456">Lyase</keyword>
<dbReference type="EMBL" id="GAPW01003780">
    <property type="protein sequence ID" value="JAC09818.1"/>
    <property type="molecule type" value="mRNA"/>
</dbReference>
<comment type="similarity">
    <text evidence="1">Belongs to the gamma-glutamylcyclotransferase family. ChaC subfamily.</text>
</comment>
<proteinExistence type="evidence at transcript level"/>
<dbReference type="InterPro" id="IPR006840">
    <property type="entry name" value="ChaC"/>
</dbReference>
<dbReference type="VEuPathDB" id="VectorBase:AALC636_029510"/>
<dbReference type="PANTHER" id="PTHR12192">
    <property type="entry name" value="CATION TRANSPORT PROTEIN CHAC-RELATED"/>
    <property type="match status" value="1"/>
</dbReference>
<comment type="catalytic activity">
    <reaction evidence="6">
        <text>glutathione = L-cysteinylglycine + 5-oxo-L-proline</text>
        <dbReference type="Rhea" id="RHEA:47724"/>
        <dbReference type="ChEBI" id="CHEBI:57925"/>
        <dbReference type="ChEBI" id="CHEBI:58402"/>
        <dbReference type="ChEBI" id="CHEBI:61694"/>
        <dbReference type="EC" id="4.3.2.7"/>
    </reaction>
</comment>
<evidence type="ECO:0000256" key="5">
    <source>
        <dbReference type="ARBA" id="ARBA00045227"/>
    </source>
</evidence>
<evidence type="ECO:0000256" key="3">
    <source>
        <dbReference type="ARBA" id="ARBA00023239"/>
    </source>
</evidence>
<dbReference type="AlphaFoldDB" id="A0A023EKU5"/>
<dbReference type="GO" id="GO:0006751">
    <property type="term" value="P:glutathione catabolic process"/>
    <property type="evidence" value="ECO:0007669"/>
    <property type="project" value="InterPro"/>
</dbReference>
<dbReference type="Gene3D" id="3.10.490.10">
    <property type="entry name" value="Gamma-glutamyl cyclotransferase-like"/>
    <property type="match status" value="1"/>
</dbReference>
<organism evidence="7">
    <name type="scientific">Aedes albopictus</name>
    <name type="common">Asian tiger mosquito</name>
    <name type="synonym">Stegomyia albopicta</name>
    <dbReference type="NCBI Taxonomy" id="7160"/>
    <lineage>
        <taxon>Eukaryota</taxon>
        <taxon>Metazoa</taxon>
        <taxon>Ecdysozoa</taxon>
        <taxon>Arthropoda</taxon>
        <taxon>Hexapoda</taxon>
        <taxon>Insecta</taxon>
        <taxon>Pterygota</taxon>
        <taxon>Neoptera</taxon>
        <taxon>Endopterygota</taxon>
        <taxon>Diptera</taxon>
        <taxon>Nematocera</taxon>
        <taxon>Culicoidea</taxon>
        <taxon>Culicidae</taxon>
        <taxon>Culicinae</taxon>
        <taxon>Aedini</taxon>
        <taxon>Aedes</taxon>
        <taxon>Stegomyia</taxon>
    </lineage>
</organism>
<reference evidence="7" key="1">
    <citation type="journal article" date="2014" name="PLoS Negl. Trop. Dis.">
        <title>Identification and characterization of seminal fluid proteins in the Asian tiger mosquito, Aedes albopictus.</title>
        <authorList>
            <person name="Boes K.E."/>
            <person name="Ribeiro J.M."/>
            <person name="Wong A."/>
            <person name="Harrington L.C."/>
            <person name="Wolfner M.F."/>
            <person name="Sirot L.K."/>
        </authorList>
    </citation>
    <scope>NUCLEOTIDE SEQUENCE</scope>
    <source>
        <tissue evidence="7">Reproductive organs</tissue>
    </source>
</reference>
<comment type="function">
    <text evidence="5">Catalyzes the cleavage of glutathione into 5-oxo-L-proline and a Cys-Gly dipeptide. Acts specifically on glutathione, but not on other gamma-glutamyl peptides.</text>
</comment>
<dbReference type="GO" id="GO:0061928">
    <property type="term" value="F:glutathione specific gamma-glutamylcyclotransferase activity"/>
    <property type="evidence" value="ECO:0007669"/>
    <property type="project" value="UniProtKB-EC"/>
</dbReference>
<evidence type="ECO:0000256" key="4">
    <source>
        <dbReference type="ARBA" id="ARBA00043195"/>
    </source>
</evidence>
<name>A0A023EKU5_AEDAL</name>